<dbReference type="GO" id="GO:0043916">
    <property type="term" value="F:DNA-7-methylguanine glycosylase activity"/>
    <property type="evidence" value="ECO:0007669"/>
    <property type="project" value="TreeGrafter"/>
</dbReference>
<accession>A0A401VTX0</accession>
<dbReference type="RefSeq" id="WP_246177097.1">
    <property type="nucleotide sequence ID" value="NZ_BHZD01000001.1"/>
</dbReference>
<name>A0A401VTX0_STREY</name>
<dbReference type="InterPro" id="IPR011257">
    <property type="entry name" value="DNA_glycosylase"/>
</dbReference>
<dbReference type="PANTHER" id="PTHR43003:SF13">
    <property type="entry name" value="DNA-3-METHYLADENINE GLYCOSYLASE 2"/>
    <property type="match status" value="1"/>
</dbReference>
<dbReference type="GO" id="GO:0006307">
    <property type="term" value="P:DNA alkylation repair"/>
    <property type="evidence" value="ECO:0007669"/>
    <property type="project" value="TreeGrafter"/>
</dbReference>
<dbReference type="GO" id="GO:0006285">
    <property type="term" value="P:base-excision repair, AP site formation"/>
    <property type="evidence" value="ECO:0007669"/>
    <property type="project" value="TreeGrafter"/>
</dbReference>
<dbReference type="EC" id="3.2.2.21" evidence="2"/>
<feature type="domain" description="HhH-GPD" evidence="6">
    <location>
        <begin position="147"/>
        <end position="309"/>
    </location>
</feature>
<comment type="catalytic activity">
    <reaction evidence="1">
        <text>Hydrolysis of alkylated DNA, releasing 3-methyladenine, 3-methylguanine, 7-methylguanine and 7-methyladenine.</text>
        <dbReference type="EC" id="3.2.2.21"/>
    </reaction>
</comment>
<reference evidence="7 8" key="1">
    <citation type="submission" date="2018-11" db="EMBL/GenBank/DDBJ databases">
        <title>Whole genome sequence of Streptomyces paromomycinus NBRC 15454(T).</title>
        <authorList>
            <person name="Komaki H."/>
            <person name="Tamura T."/>
        </authorList>
    </citation>
    <scope>NUCLEOTIDE SEQUENCE [LARGE SCALE GENOMIC DNA]</scope>
    <source>
        <strain evidence="7 8">NBRC 15454</strain>
    </source>
</reference>
<evidence type="ECO:0000259" key="6">
    <source>
        <dbReference type="SMART" id="SM00478"/>
    </source>
</evidence>
<keyword evidence="8" id="KW-1185">Reference proteome</keyword>
<sequence length="351" mass="37351">MPTVSLTPAGPFSLASSVRFLMSFTPASYNHAPDDLLRLAFPADDATSVLAATVRQERGAAGVPGTVQAELTVHPGTPGPEKPVTAGPAIDKAGRAQLARILSLDVDGSGFPALGTDPVMAGLMARYPGLRPVCFHSPYEAAAWAIIGNRVRKTQAAAIKARIAREYGHRIHVSGQVLHAFPTPTVLRTLPHLPGLTSLKVQRLHALAEAALDGQLDATRLRSLPADYALAELRALPGIGPFSAELVLIRGAGHPDVFPRHEPRVHQAIAAAYGLSAAAAADVTQLSKIADRWKPYRSWAAFLLRVRLGEAIPRSVAPHQRSSPTVPPGVRHLDERNDSHFRSASQLVLGQ</sequence>
<comment type="caution">
    <text evidence="7">The sequence shown here is derived from an EMBL/GenBank/DDBJ whole genome shotgun (WGS) entry which is preliminary data.</text>
</comment>
<dbReference type="GO" id="GO:0032993">
    <property type="term" value="C:protein-DNA complex"/>
    <property type="evidence" value="ECO:0007669"/>
    <property type="project" value="TreeGrafter"/>
</dbReference>
<dbReference type="GO" id="GO:0032131">
    <property type="term" value="F:alkylated DNA binding"/>
    <property type="evidence" value="ECO:0007669"/>
    <property type="project" value="TreeGrafter"/>
</dbReference>
<dbReference type="Proteomes" id="UP000286746">
    <property type="component" value="Unassembled WGS sequence"/>
</dbReference>
<dbReference type="EMBL" id="BHZD01000001">
    <property type="protein sequence ID" value="GCD40492.1"/>
    <property type="molecule type" value="Genomic_DNA"/>
</dbReference>
<dbReference type="InterPro" id="IPR051912">
    <property type="entry name" value="Alkylbase_DNA_Glycosylase/TA"/>
</dbReference>
<dbReference type="GO" id="GO:0005737">
    <property type="term" value="C:cytoplasm"/>
    <property type="evidence" value="ECO:0007669"/>
    <property type="project" value="TreeGrafter"/>
</dbReference>
<proteinExistence type="predicted"/>
<evidence type="ECO:0000256" key="2">
    <source>
        <dbReference type="ARBA" id="ARBA00012000"/>
    </source>
</evidence>
<dbReference type="Gene3D" id="1.10.340.30">
    <property type="entry name" value="Hypothetical protein, domain 2"/>
    <property type="match status" value="1"/>
</dbReference>
<dbReference type="SUPFAM" id="SSF48150">
    <property type="entry name" value="DNA-glycosylase"/>
    <property type="match status" value="1"/>
</dbReference>
<evidence type="ECO:0000256" key="5">
    <source>
        <dbReference type="SAM" id="MobiDB-lite"/>
    </source>
</evidence>
<gene>
    <name evidence="7" type="primary">alkA</name>
    <name evidence="7" type="ORF">GKJPGBOP_00141</name>
</gene>
<dbReference type="InterPro" id="IPR003265">
    <property type="entry name" value="HhH-GPD_domain"/>
</dbReference>
<evidence type="ECO:0000256" key="1">
    <source>
        <dbReference type="ARBA" id="ARBA00000086"/>
    </source>
</evidence>
<dbReference type="AlphaFoldDB" id="A0A401VTX0"/>
<evidence type="ECO:0000313" key="8">
    <source>
        <dbReference type="Proteomes" id="UP000286746"/>
    </source>
</evidence>
<evidence type="ECO:0000256" key="4">
    <source>
        <dbReference type="ARBA" id="ARBA00023204"/>
    </source>
</evidence>
<feature type="region of interest" description="Disordered" evidence="5">
    <location>
        <begin position="316"/>
        <end position="337"/>
    </location>
</feature>
<keyword evidence="4" id="KW-0234">DNA repair</keyword>
<evidence type="ECO:0000256" key="3">
    <source>
        <dbReference type="ARBA" id="ARBA00022763"/>
    </source>
</evidence>
<dbReference type="GO" id="GO:0008725">
    <property type="term" value="F:DNA-3-methyladenine glycosylase activity"/>
    <property type="evidence" value="ECO:0007669"/>
    <property type="project" value="TreeGrafter"/>
</dbReference>
<dbReference type="Gene3D" id="1.10.1670.40">
    <property type="match status" value="1"/>
</dbReference>
<dbReference type="PANTHER" id="PTHR43003">
    <property type="entry name" value="DNA-3-METHYLADENINE GLYCOSYLASE"/>
    <property type="match status" value="1"/>
</dbReference>
<organism evidence="7 8">
    <name type="scientific">Streptomyces paromomycinus</name>
    <name type="common">Streptomyces rimosus subsp. paromomycinus</name>
    <dbReference type="NCBI Taxonomy" id="92743"/>
    <lineage>
        <taxon>Bacteria</taxon>
        <taxon>Bacillati</taxon>
        <taxon>Actinomycetota</taxon>
        <taxon>Actinomycetes</taxon>
        <taxon>Kitasatosporales</taxon>
        <taxon>Streptomycetaceae</taxon>
        <taxon>Streptomyces</taxon>
    </lineage>
</organism>
<protein>
    <recommendedName>
        <fullName evidence="2">DNA-3-methyladenine glycosylase II</fullName>
        <ecNumber evidence="2">3.2.2.21</ecNumber>
    </recommendedName>
</protein>
<keyword evidence="3" id="KW-0227">DNA damage</keyword>
<dbReference type="SMART" id="SM00478">
    <property type="entry name" value="ENDO3c"/>
    <property type="match status" value="1"/>
</dbReference>
<evidence type="ECO:0000313" key="7">
    <source>
        <dbReference type="EMBL" id="GCD40492.1"/>
    </source>
</evidence>